<comment type="caution">
    <text evidence="2">The sequence shown here is derived from an EMBL/GenBank/DDBJ whole genome shotgun (WGS) entry which is preliminary data.</text>
</comment>
<organism evidence="2 3">
    <name type="scientific">Artemisia annua</name>
    <name type="common">Sweet wormwood</name>
    <dbReference type="NCBI Taxonomy" id="35608"/>
    <lineage>
        <taxon>Eukaryota</taxon>
        <taxon>Viridiplantae</taxon>
        <taxon>Streptophyta</taxon>
        <taxon>Embryophyta</taxon>
        <taxon>Tracheophyta</taxon>
        <taxon>Spermatophyta</taxon>
        <taxon>Magnoliopsida</taxon>
        <taxon>eudicotyledons</taxon>
        <taxon>Gunneridae</taxon>
        <taxon>Pentapetalae</taxon>
        <taxon>asterids</taxon>
        <taxon>campanulids</taxon>
        <taxon>Asterales</taxon>
        <taxon>Asteraceae</taxon>
        <taxon>Asteroideae</taxon>
        <taxon>Anthemideae</taxon>
        <taxon>Artemisiinae</taxon>
        <taxon>Artemisia</taxon>
    </lineage>
</organism>
<sequence length="618" mass="71397">MSSTKNGGLGVEIIKAKNMGLMGKWKWRFLNESGALWRRVIVEIHGVNGGFDQTTCHVRNSGTWANIVRSCLNLEHMGIQLNNLMERKVLSGKQTHFWTDCWIKNHGPLKNCFPMLYALETSKNCFVADRWVLEDGSWQSKWAWRRHPSGRATGELDLLVSLINGLVLESHLDDKWVWSLDDSGVFSVKSLSTCIQDKLFSKNDPNPHFIWNSWVPRKVNVCVWRMALNRLPTRSNLIRLGVLIPSTLCLFCGIDEGSQQHCFLSCPIIKIIWRKLWSWWRSPQLYNPSLMKILKGKPGFIQNKSVAKLFHAASSDAEESATRHEDIFPSVQRCVKVKALGREVSNHCPILMSVDEVNFGPKSFKIFNHWMDIEGFDNVIESSWNNGVYRGSKDIVLKNKLKQLRMDIKKWSRDHVAIVKHKKNDIRNWLVEWDRKAEEGCLTSTDCTWANIVRSCLDLEHMGIQLNNLMERKVLSGKQTHFWTGCSIKNHVPLKNCFPRLYALETSKNYFVADRWVLEDGSWQSKWAWRRHPSGRATGELDLLVSLINDLVLESHLDDKWVWSLDDLGVFSVKSLSTCVQDKLFSNNDPNPPFIWNSWVPRKVNVCVWRMALNRLTT</sequence>
<protein>
    <submittedName>
        <fullName evidence="2">RNA-directed DNA polymerase, eukaryota, Reverse transcriptase zinc-binding domain protein</fullName>
    </submittedName>
</protein>
<dbReference type="AlphaFoldDB" id="A0A2U1NGE1"/>
<proteinExistence type="predicted"/>
<dbReference type="PANTHER" id="PTHR36617:SF15">
    <property type="entry name" value="REVERSE TRANSCRIPTASE ZINC-BINDING DOMAIN-CONTAINING PROTEIN"/>
    <property type="match status" value="1"/>
</dbReference>
<accession>A0A2U1NGE1</accession>
<reference evidence="2 3" key="1">
    <citation type="journal article" date="2018" name="Mol. Plant">
        <title>The genome of Artemisia annua provides insight into the evolution of Asteraceae family and artemisinin biosynthesis.</title>
        <authorList>
            <person name="Shen Q."/>
            <person name="Zhang L."/>
            <person name="Liao Z."/>
            <person name="Wang S."/>
            <person name="Yan T."/>
            <person name="Shi P."/>
            <person name="Liu M."/>
            <person name="Fu X."/>
            <person name="Pan Q."/>
            <person name="Wang Y."/>
            <person name="Lv Z."/>
            <person name="Lu X."/>
            <person name="Zhang F."/>
            <person name="Jiang W."/>
            <person name="Ma Y."/>
            <person name="Chen M."/>
            <person name="Hao X."/>
            <person name="Li L."/>
            <person name="Tang Y."/>
            <person name="Lv G."/>
            <person name="Zhou Y."/>
            <person name="Sun X."/>
            <person name="Brodelius P.E."/>
            <person name="Rose J.K.C."/>
            <person name="Tang K."/>
        </authorList>
    </citation>
    <scope>NUCLEOTIDE SEQUENCE [LARGE SCALE GENOMIC DNA]</scope>
    <source>
        <strain evidence="3">cv. Huhao1</strain>
        <tissue evidence="2">Leaf</tissue>
    </source>
</reference>
<keyword evidence="2" id="KW-0808">Transferase</keyword>
<evidence type="ECO:0000259" key="1">
    <source>
        <dbReference type="Pfam" id="PF13966"/>
    </source>
</evidence>
<keyword evidence="2" id="KW-0695">RNA-directed DNA polymerase</keyword>
<dbReference type="PANTHER" id="PTHR36617">
    <property type="entry name" value="PROTEIN, PUTATIVE-RELATED"/>
    <property type="match status" value="1"/>
</dbReference>
<evidence type="ECO:0000313" key="3">
    <source>
        <dbReference type="Proteomes" id="UP000245207"/>
    </source>
</evidence>
<dbReference type="Proteomes" id="UP000245207">
    <property type="component" value="Unassembled WGS sequence"/>
</dbReference>
<evidence type="ECO:0000313" key="2">
    <source>
        <dbReference type="EMBL" id="PWA72573.1"/>
    </source>
</evidence>
<keyword evidence="3" id="KW-1185">Reference proteome</keyword>
<name>A0A2U1NGE1_ARTAN</name>
<dbReference type="EMBL" id="PKPP01002877">
    <property type="protein sequence ID" value="PWA72573.1"/>
    <property type="molecule type" value="Genomic_DNA"/>
</dbReference>
<dbReference type="InterPro" id="IPR026960">
    <property type="entry name" value="RVT-Znf"/>
</dbReference>
<dbReference type="GO" id="GO:0003964">
    <property type="term" value="F:RNA-directed DNA polymerase activity"/>
    <property type="evidence" value="ECO:0007669"/>
    <property type="project" value="UniProtKB-KW"/>
</dbReference>
<gene>
    <name evidence="2" type="ORF">CTI12_AA269340</name>
</gene>
<dbReference type="Pfam" id="PF13966">
    <property type="entry name" value="zf-RVT"/>
    <property type="match status" value="1"/>
</dbReference>
<feature type="domain" description="Reverse transcriptase zinc-binding" evidence="1">
    <location>
        <begin position="186"/>
        <end position="273"/>
    </location>
</feature>
<keyword evidence="2" id="KW-0548">Nucleotidyltransferase</keyword>